<gene>
    <name evidence="8" type="ORF">CASFOL_035291</name>
</gene>
<dbReference type="PROSITE" id="PS51450">
    <property type="entry name" value="LRR"/>
    <property type="match status" value="1"/>
</dbReference>
<evidence type="ECO:0000256" key="6">
    <source>
        <dbReference type="ARBA" id="ARBA00023180"/>
    </source>
</evidence>
<dbReference type="InterPro" id="IPR001611">
    <property type="entry name" value="Leu-rich_rpt"/>
</dbReference>
<dbReference type="InterPro" id="IPR032675">
    <property type="entry name" value="LRR_dom_sf"/>
</dbReference>
<sequence length="148" mass="17095">MKQLESLDFSRNSLSGEIPSSFTTMTSLDYLNLSCNNLSGEIPLSTQLRDFNLSSVTGNNLCGPPLTNSCNNKGDGEYQDDEGDESEIEWVYVFVSLGYTVGLSGFLTTLYFLKSSWRYAYYEFLEDIWDTFYVYLYVKWRRFKRTFG</sequence>
<comment type="subcellular location">
    <subcellularLocation>
        <location evidence="1">Membrane</location>
        <topology evidence="1">Single-pass type I membrane protein</topology>
    </subcellularLocation>
</comment>
<evidence type="ECO:0000256" key="1">
    <source>
        <dbReference type="ARBA" id="ARBA00004479"/>
    </source>
</evidence>
<dbReference type="PANTHER" id="PTHR48063">
    <property type="entry name" value="LRR RECEPTOR-LIKE KINASE"/>
    <property type="match status" value="1"/>
</dbReference>
<dbReference type="Proteomes" id="UP001632038">
    <property type="component" value="Unassembled WGS sequence"/>
</dbReference>
<organism evidence="8 9">
    <name type="scientific">Castilleja foliolosa</name>
    <dbReference type="NCBI Taxonomy" id="1961234"/>
    <lineage>
        <taxon>Eukaryota</taxon>
        <taxon>Viridiplantae</taxon>
        <taxon>Streptophyta</taxon>
        <taxon>Embryophyta</taxon>
        <taxon>Tracheophyta</taxon>
        <taxon>Spermatophyta</taxon>
        <taxon>Magnoliopsida</taxon>
        <taxon>eudicotyledons</taxon>
        <taxon>Gunneridae</taxon>
        <taxon>Pentapetalae</taxon>
        <taxon>asterids</taxon>
        <taxon>lamiids</taxon>
        <taxon>Lamiales</taxon>
        <taxon>Orobanchaceae</taxon>
        <taxon>Pedicularideae</taxon>
        <taxon>Castillejinae</taxon>
        <taxon>Castilleja</taxon>
    </lineage>
</organism>
<comment type="caution">
    <text evidence="8">The sequence shown here is derived from an EMBL/GenBank/DDBJ whole genome shotgun (WGS) entry which is preliminary data.</text>
</comment>
<keyword evidence="9" id="KW-1185">Reference proteome</keyword>
<evidence type="ECO:0000256" key="2">
    <source>
        <dbReference type="ARBA" id="ARBA00022692"/>
    </source>
</evidence>
<proteinExistence type="predicted"/>
<accession>A0ABD3BTF0</accession>
<dbReference type="SUPFAM" id="SSF52058">
    <property type="entry name" value="L domain-like"/>
    <property type="match status" value="1"/>
</dbReference>
<keyword evidence="3" id="KW-0732">Signal</keyword>
<protein>
    <submittedName>
        <fullName evidence="8">Uncharacterized protein</fullName>
    </submittedName>
</protein>
<dbReference type="EMBL" id="JAVIJP010000066">
    <property type="protein sequence ID" value="KAL3620379.1"/>
    <property type="molecule type" value="Genomic_DNA"/>
</dbReference>
<feature type="transmembrane region" description="Helical" evidence="7">
    <location>
        <begin position="90"/>
        <end position="113"/>
    </location>
</feature>
<dbReference type="Gene3D" id="3.80.10.10">
    <property type="entry name" value="Ribonuclease Inhibitor"/>
    <property type="match status" value="1"/>
</dbReference>
<evidence type="ECO:0000313" key="9">
    <source>
        <dbReference type="Proteomes" id="UP001632038"/>
    </source>
</evidence>
<keyword evidence="5 7" id="KW-0472">Membrane</keyword>
<evidence type="ECO:0000256" key="7">
    <source>
        <dbReference type="SAM" id="Phobius"/>
    </source>
</evidence>
<dbReference type="AlphaFoldDB" id="A0ABD3BTF0"/>
<evidence type="ECO:0000256" key="4">
    <source>
        <dbReference type="ARBA" id="ARBA00022989"/>
    </source>
</evidence>
<reference evidence="9" key="1">
    <citation type="journal article" date="2024" name="IScience">
        <title>Strigolactones Initiate the Formation of Haustorium-like Structures in Castilleja.</title>
        <authorList>
            <person name="Buerger M."/>
            <person name="Peterson D."/>
            <person name="Chory J."/>
        </authorList>
    </citation>
    <scope>NUCLEOTIDE SEQUENCE [LARGE SCALE GENOMIC DNA]</scope>
</reference>
<dbReference type="InterPro" id="IPR046956">
    <property type="entry name" value="RLP23-like"/>
</dbReference>
<evidence type="ECO:0000256" key="5">
    <source>
        <dbReference type="ARBA" id="ARBA00023136"/>
    </source>
</evidence>
<evidence type="ECO:0000313" key="8">
    <source>
        <dbReference type="EMBL" id="KAL3620379.1"/>
    </source>
</evidence>
<dbReference type="PANTHER" id="PTHR48063:SF98">
    <property type="entry name" value="LRR RECEPTOR-LIKE SERINE_THREONINE-PROTEIN KINASE FLS2"/>
    <property type="match status" value="1"/>
</dbReference>
<keyword evidence="6" id="KW-0325">Glycoprotein</keyword>
<keyword evidence="2 7" id="KW-0812">Transmembrane</keyword>
<dbReference type="Pfam" id="PF00560">
    <property type="entry name" value="LRR_1"/>
    <property type="match status" value="2"/>
</dbReference>
<evidence type="ECO:0000256" key="3">
    <source>
        <dbReference type="ARBA" id="ARBA00022729"/>
    </source>
</evidence>
<keyword evidence="4 7" id="KW-1133">Transmembrane helix</keyword>
<name>A0ABD3BTF0_9LAMI</name>
<dbReference type="GO" id="GO:0016020">
    <property type="term" value="C:membrane"/>
    <property type="evidence" value="ECO:0007669"/>
    <property type="project" value="UniProtKB-SubCell"/>
</dbReference>